<dbReference type="Pfam" id="PF11331">
    <property type="entry name" value="Zn_ribbon_12"/>
    <property type="match status" value="1"/>
</dbReference>
<protein>
    <submittedName>
        <fullName evidence="6">Protein ENHANCED DISEASE RESISTANCE 4-like</fullName>
    </submittedName>
</protein>
<dbReference type="InterPro" id="IPR040244">
    <property type="entry name" value="EDR4-like"/>
</dbReference>
<evidence type="ECO:0000259" key="4">
    <source>
        <dbReference type="Pfam" id="PF22910"/>
    </source>
</evidence>
<feature type="compositionally biased region" description="Polar residues" evidence="2">
    <location>
        <begin position="598"/>
        <end position="610"/>
    </location>
</feature>
<feature type="region of interest" description="Disordered" evidence="2">
    <location>
        <begin position="598"/>
        <end position="688"/>
    </location>
</feature>
<dbReference type="STRING" id="3827.A0A1S2Z7G9"/>
<keyword evidence="1" id="KW-0175">Coiled coil</keyword>
<feature type="coiled-coil region" evidence="1">
    <location>
        <begin position="203"/>
        <end position="230"/>
    </location>
</feature>
<evidence type="ECO:0000313" key="5">
    <source>
        <dbReference type="Proteomes" id="UP000087171"/>
    </source>
</evidence>
<evidence type="ECO:0000313" key="6">
    <source>
        <dbReference type="RefSeq" id="XP_004516395.1"/>
    </source>
</evidence>
<dbReference type="GeneID" id="101500211"/>
<accession>A0A1S2Z7G9</accession>
<feature type="compositionally biased region" description="Basic and acidic residues" evidence="2">
    <location>
        <begin position="110"/>
        <end position="130"/>
    </location>
</feature>
<evidence type="ECO:0000259" key="3">
    <source>
        <dbReference type="Pfam" id="PF11331"/>
    </source>
</evidence>
<organism evidence="5 6">
    <name type="scientific">Cicer arietinum</name>
    <name type="common">Chickpea</name>
    <name type="synonym">Garbanzo</name>
    <dbReference type="NCBI Taxonomy" id="3827"/>
    <lineage>
        <taxon>Eukaryota</taxon>
        <taxon>Viridiplantae</taxon>
        <taxon>Streptophyta</taxon>
        <taxon>Embryophyta</taxon>
        <taxon>Tracheophyta</taxon>
        <taxon>Spermatophyta</taxon>
        <taxon>Magnoliopsida</taxon>
        <taxon>eudicotyledons</taxon>
        <taxon>Gunneridae</taxon>
        <taxon>Pentapetalae</taxon>
        <taxon>rosids</taxon>
        <taxon>fabids</taxon>
        <taxon>Fabales</taxon>
        <taxon>Fabaceae</taxon>
        <taxon>Papilionoideae</taxon>
        <taxon>50 kb inversion clade</taxon>
        <taxon>NPAAA clade</taxon>
        <taxon>Hologalegina</taxon>
        <taxon>IRL clade</taxon>
        <taxon>Cicereae</taxon>
        <taxon>Cicer</taxon>
    </lineage>
</organism>
<dbReference type="PaxDb" id="3827-XP_004516395.1"/>
<reference evidence="6" key="1">
    <citation type="submission" date="2025-08" db="UniProtKB">
        <authorList>
            <consortium name="RefSeq"/>
        </authorList>
    </citation>
    <scope>IDENTIFICATION</scope>
    <source>
        <tissue evidence="6">Etiolated seedlings</tissue>
    </source>
</reference>
<dbReference type="InterPro" id="IPR021480">
    <property type="entry name" value="Zinc_ribbon_12"/>
</dbReference>
<proteinExistence type="predicted"/>
<feature type="compositionally biased region" description="Basic and acidic residues" evidence="2">
    <location>
        <begin position="78"/>
        <end position="92"/>
    </location>
</feature>
<feature type="domain" description="Probable zinc-ribbon" evidence="3">
    <location>
        <begin position="475"/>
        <end position="520"/>
    </location>
</feature>
<dbReference type="eggNOG" id="ENOG502QTCM">
    <property type="taxonomic scope" value="Eukaryota"/>
</dbReference>
<dbReference type="PANTHER" id="PTHR31105">
    <property type="entry name" value="EXTRA-LARGE G-PROTEIN-LIKE"/>
    <property type="match status" value="1"/>
</dbReference>
<dbReference type="PANTHER" id="PTHR31105:SF58">
    <property type="entry name" value="G-LIKE PROTEIN, PUTATIVE (DUF3133)-RELATED"/>
    <property type="match status" value="1"/>
</dbReference>
<dbReference type="RefSeq" id="XP_004516395.1">
    <property type="nucleotide sequence ID" value="XM_004516338.3"/>
</dbReference>
<gene>
    <name evidence="6" type="primary">LOC101500211</name>
</gene>
<feature type="region of interest" description="Disordered" evidence="2">
    <location>
        <begin position="67"/>
        <end position="92"/>
    </location>
</feature>
<dbReference type="Proteomes" id="UP000087171">
    <property type="component" value="Unplaced"/>
</dbReference>
<feature type="domain" description="Enhanced disease resistance 4-like N-terminal" evidence="4">
    <location>
        <begin position="6"/>
        <end position="38"/>
    </location>
</feature>
<dbReference type="AlphaFoldDB" id="A0A1S2Z7G9"/>
<feature type="region of interest" description="Disordered" evidence="2">
    <location>
        <begin position="110"/>
        <end position="147"/>
    </location>
</feature>
<evidence type="ECO:0000256" key="1">
    <source>
        <dbReference type="SAM" id="Coils"/>
    </source>
</evidence>
<evidence type="ECO:0000256" key="2">
    <source>
        <dbReference type="SAM" id="MobiDB-lite"/>
    </source>
</evidence>
<dbReference type="Pfam" id="PF22910">
    <property type="entry name" value="EDR4-like_1st"/>
    <property type="match status" value="1"/>
</dbReference>
<feature type="compositionally biased region" description="Basic and acidic residues" evidence="2">
    <location>
        <begin position="671"/>
        <end position="683"/>
    </location>
</feature>
<feature type="region of interest" description="Disordered" evidence="2">
    <location>
        <begin position="703"/>
        <end position="731"/>
    </location>
</feature>
<dbReference type="OrthoDB" id="2020426at2759"/>
<dbReference type="InterPro" id="IPR055126">
    <property type="entry name" value="EDR4-like_N"/>
</dbReference>
<dbReference type="KEGG" id="cam:101500211"/>
<sequence>MEDSAKMRLVRCPKCQNVLSELSDYSVYQCGGCGAVLRGKVNNGNGVVAGKSGNSFRKDVAVLSDDSDVDVKSNGGFSREDRRDSEKPNKGKHERILNRFEDGSEKGVLENGFDVKDEGGKGIRREKQEPKFQVGGSSFPRRTSNWPNEERVDMEQFRRNPSVDIEGVRFSTLNYPDEGTSRFSYNYGERMNNYNDMDGASRVQHLEQDRAELLRKLDELSKQLNNSSEMVSNPKEKGHLDAKMVPPDPQSGIDTWFPNGPLGSNRTSRQFFGPNKNIAGPPAFNYHHDPYGYTSGHEMSMHNFHSSMHNPNYIPGYGDPFAPQMMRGSHLLSHQFPPQQPMHPYFPGHYADTSQDSYQQYTNNPIPHLPSCSCFHCYNNKRRGSMPAPPATFLNNRFPHTLNDNPMLYRHEIPGEVGQHVHNSRAAIPAASSREKQLHTRLHSDFNSEMSDFVKSRPQKVMSTSGSKQRCHPIAGGSPFITCYNCFELLQLPKKVLAKVKNRKQIMRCGACSSDIHISVVNKKLVTSSHAEMEETTTRINDASIEVVNSRVSHSHGHLNTPGVNFSSDDYSGYDFLSVDRGSPIVASDLSLNSRKLQEMQSFHSSSPSTSEDENNSEVMTAPGEAAKSIQPTKASQSPPPAGSPLQEYLDYSSNNNRAVNRFGKGNQSGRSEHENVKIEKNTSRQNSLKEVVLATEMDVHDYSNTGTTQDYGDASQEHGHPRPNKGGESFFANIFKKGSRSSSQNDKIDDREKCIVTVNGQPLSDRIVKKAEKIAGPIQPGNYWYDSRAGFWGTMGGPCLGVIPPFIEEFNYPIPDKCAGGNTGVFVNGRELHQKDLELLARRGFPNDGNGSYILEISGRLLDVDTGEELVGLGKLAPTVEKAKHGFGMKVPKSAAA</sequence>
<dbReference type="GO" id="GO:1900150">
    <property type="term" value="P:regulation of defense response to fungus"/>
    <property type="evidence" value="ECO:0007669"/>
    <property type="project" value="InterPro"/>
</dbReference>
<keyword evidence="5" id="KW-1185">Reference proteome</keyword>
<name>A0A1S2Z7G9_CICAR</name>